<proteinExistence type="predicted"/>
<gene>
    <name evidence="1" type="ORF">DPMN_038455</name>
</gene>
<organism evidence="1 2">
    <name type="scientific">Dreissena polymorpha</name>
    <name type="common">Zebra mussel</name>
    <name type="synonym">Mytilus polymorpha</name>
    <dbReference type="NCBI Taxonomy" id="45954"/>
    <lineage>
        <taxon>Eukaryota</taxon>
        <taxon>Metazoa</taxon>
        <taxon>Spiralia</taxon>
        <taxon>Lophotrochozoa</taxon>
        <taxon>Mollusca</taxon>
        <taxon>Bivalvia</taxon>
        <taxon>Autobranchia</taxon>
        <taxon>Heteroconchia</taxon>
        <taxon>Euheterodonta</taxon>
        <taxon>Imparidentia</taxon>
        <taxon>Neoheterodontei</taxon>
        <taxon>Myida</taxon>
        <taxon>Dreissenoidea</taxon>
        <taxon>Dreissenidae</taxon>
        <taxon>Dreissena</taxon>
    </lineage>
</organism>
<evidence type="ECO:0000313" key="2">
    <source>
        <dbReference type="Proteomes" id="UP000828390"/>
    </source>
</evidence>
<reference evidence="1" key="2">
    <citation type="submission" date="2020-11" db="EMBL/GenBank/DDBJ databases">
        <authorList>
            <person name="McCartney M.A."/>
            <person name="Auch B."/>
            <person name="Kono T."/>
            <person name="Mallez S."/>
            <person name="Becker A."/>
            <person name="Gohl D.M."/>
            <person name="Silverstein K.A.T."/>
            <person name="Koren S."/>
            <person name="Bechman K.B."/>
            <person name="Herman A."/>
            <person name="Abrahante J.E."/>
            <person name="Garbe J."/>
        </authorList>
    </citation>
    <scope>NUCLEOTIDE SEQUENCE</scope>
    <source>
        <strain evidence="1">Duluth1</strain>
        <tissue evidence="1">Whole animal</tissue>
    </source>
</reference>
<keyword evidence="2" id="KW-1185">Reference proteome</keyword>
<accession>A0A9D4RQR5</accession>
<reference evidence="1" key="1">
    <citation type="journal article" date="2019" name="bioRxiv">
        <title>The Genome of the Zebra Mussel, Dreissena polymorpha: A Resource for Invasive Species Research.</title>
        <authorList>
            <person name="McCartney M.A."/>
            <person name="Auch B."/>
            <person name="Kono T."/>
            <person name="Mallez S."/>
            <person name="Zhang Y."/>
            <person name="Obille A."/>
            <person name="Becker A."/>
            <person name="Abrahante J.E."/>
            <person name="Garbe J."/>
            <person name="Badalamenti J.P."/>
            <person name="Herman A."/>
            <person name="Mangelson H."/>
            <person name="Liachko I."/>
            <person name="Sullivan S."/>
            <person name="Sone E.D."/>
            <person name="Koren S."/>
            <person name="Silverstein K.A.T."/>
            <person name="Beckman K.B."/>
            <person name="Gohl D.M."/>
        </authorList>
    </citation>
    <scope>NUCLEOTIDE SEQUENCE</scope>
    <source>
        <strain evidence="1">Duluth1</strain>
        <tissue evidence="1">Whole animal</tissue>
    </source>
</reference>
<dbReference type="AlphaFoldDB" id="A0A9D4RQR5"/>
<name>A0A9D4RQR5_DREPO</name>
<comment type="caution">
    <text evidence="1">The sequence shown here is derived from an EMBL/GenBank/DDBJ whole genome shotgun (WGS) entry which is preliminary data.</text>
</comment>
<dbReference type="Proteomes" id="UP000828390">
    <property type="component" value="Unassembled WGS sequence"/>
</dbReference>
<sequence>MMNEGSTILLRLPIIRKAIIAYKEPLLWYCKKRMEFELLRLKNDNRLIRCTDENGVLNSSDPVLLALLRRLEEIIIEVRQRMNWEESRFYDSMEITNMMLM</sequence>
<protein>
    <submittedName>
        <fullName evidence="1">Uncharacterized protein</fullName>
    </submittedName>
</protein>
<evidence type="ECO:0000313" key="1">
    <source>
        <dbReference type="EMBL" id="KAH3875192.1"/>
    </source>
</evidence>
<dbReference type="EMBL" id="JAIWYP010000002">
    <property type="protein sequence ID" value="KAH3875192.1"/>
    <property type="molecule type" value="Genomic_DNA"/>
</dbReference>